<dbReference type="Proteomes" id="UP000055060">
    <property type="component" value="Unassembled WGS sequence"/>
</dbReference>
<evidence type="ECO:0000256" key="1">
    <source>
        <dbReference type="SAM" id="MobiDB-lite"/>
    </source>
</evidence>
<feature type="transmembrane region" description="Helical" evidence="2">
    <location>
        <begin position="54"/>
        <end position="73"/>
    </location>
</feature>
<evidence type="ECO:0000313" key="3">
    <source>
        <dbReference type="EMBL" id="GAP15970.1"/>
    </source>
</evidence>
<reference evidence="3" key="1">
    <citation type="submission" date="2015-07" db="EMBL/GenBank/DDBJ databases">
        <title>Draft Genome Sequences of Anaerolinea thermolimosa IMO-1, Bellilinea caldifistulae GOMI-1, Leptolinea tardivitalis YMTK-2, Levilinea saccharolytica KIBI-1,Longilinea arvoryzae KOME-1, Previously Described as Members of the Anaerolineaceae (Chloroflexi).</title>
        <authorList>
            <person name="Sekiguchi Y."/>
            <person name="Ohashi A."/>
            <person name="Matsuura N."/>
            <person name="Tourlousse M.D."/>
        </authorList>
    </citation>
    <scope>NUCLEOTIDE SEQUENCE [LARGE SCALE GENOMIC DNA]</scope>
    <source>
        <strain evidence="3">KOME-1</strain>
    </source>
</reference>
<evidence type="ECO:0000256" key="2">
    <source>
        <dbReference type="SAM" id="Phobius"/>
    </source>
</evidence>
<keyword evidence="2" id="KW-0472">Membrane</keyword>
<gene>
    <name evidence="3" type="ORF">LARV_03765</name>
</gene>
<dbReference type="AlphaFoldDB" id="A0A0K8MXP1"/>
<feature type="region of interest" description="Disordered" evidence="1">
    <location>
        <begin position="18"/>
        <end position="37"/>
    </location>
</feature>
<sequence>MQSGMGCQLCQSSRILTNEVPPENDPRLPADRSPAVGGTRAGTAYRCMTCTANWIHWAAISTLHWPVLMIMWYSSGSSQSMS</sequence>
<name>A0A0K8MXP1_9CHLR</name>
<dbReference type="EMBL" id="DF967973">
    <property type="protein sequence ID" value="GAP15970.1"/>
    <property type="molecule type" value="Genomic_DNA"/>
</dbReference>
<keyword evidence="4" id="KW-1185">Reference proteome</keyword>
<keyword evidence="2" id="KW-0812">Transmembrane</keyword>
<evidence type="ECO:0000313" key="4">
    <source>
        <dbReference type="Proteomes" id="UP000055060"/>
    </source>
</evidence>
<accession>A0A0K8MXP1</accession>
<organism evidence="3">
    <name type="scientific">Longilinea arvoryzae</name>
    <dbReference type="NCBI Taxonomy" id="360412"/>
    <lineage>
        <taxon>Bacteria</taxon>
        <taxon>Bacillati</taxon>
        <taxon>Chloroflexota</taxon>
        <taxon>Anaerolineae</taxon>
        <taxon>Anaerolineales</taxon>
        <taxon>Anaerolineaceae</taxon>
        <taxon>Longilinea</taxon>
    </lineage>
</organism>
<keyword evidence="2" id="KW-1133">Transmembrane helix</keyword>
<protein>
    <submittedName>
        <fullName evidence="3">Uncharacterized protein</fullName>
    </submittedName>
</protein>
<proteinExistence type="predicted"/>